<sequence length="1038" mass="115262">MDALQVIASASQIVSAMVGAVSALEQASRDLDEAPRRIRNLEEYVSDLETLMRCLKQRHSHKLHNPRLERQLQSLSGLIERLRPNIGKARRITSKSKMRNVAKVVWFSVTGDPLSRLINSIRADLMWWLESQKISENVEQIVESTADSVPSLLRINVDQGYPVSNKCHYIQQLLEEENSHKVVLIVGLSGIGKSCLARQVASNTPKKFIHGAVELHFGEWCSRAACNGSAAEYHKRLAKKICRLLVQIGCMKTTNEGMNMDLEDVCCMLQTALVGKSILVLLDDVWEQDIVERFTKLYDNDCRYLVTTRNEGVYEITEAEKVEICKDDIKEISKEILLYHSLLTNEELPSIAEALLDRCGHHPLTVAVMGKALRKEFRTEKWEKAIGNLSTYATCEPGPVSYRNEKESENTSTIFGSFEFSLQAMPEHSQSLFVILASVSWAEPVPEICLEVLWSALGHDSIFPLVVCKLVEGSLLIKTDTDTGYHVHDMVALYLDSKTSNAIELLIGCSNEVAAAVAPWLFVFGKDRVKIVAEEKMKSLISLSHERQAVIALESIVQALMASKSISELEASRKSFSSIVGPKVAEFISAGSPSIIAASAKLTTILFTKEDYCEHALENTEAVDKLLELLRNCNDPPTQTSIFALVGKLSEHGSSRTISKVLSTIPMNRLVDLLSPSDDKWHDCVFMAIMSLTKAGKSEAVQMMVASGVDKSLIGLLENGSEVAQHHAIVILKAFYEMGGSLGYLQHGTLNLLPWHARLSLERFVLSDRSTFLSPKLQTFEDLIHNILGGDSKHVLGAMQDLIPIIEKAGDPRIREMILQSPLIERLAFLLKFVNTEQSSVRSEAAFLLMKLACSGGELFIRKFLEYDIVLELVKMMQCHVAELQDSAYTALHQMVFGAGGTLVLNQILKVGLLEKLAHSLDGKFIKSKEVSMHFILDLVEMGSKPCIERMFSLQVVEKLACLQKAGGCFSGVLVNFLKGLDKCKNLSAPERRVMKQQVVRKVRASMKGHKLESSIIAEVENCISEGSWGSSSSKSKN</sequence>
<evidence type="ECO:0000259" key="2">
    <source>
        <dbReference type="Pfam" id="PF00931"/>
    </source>
</evidence>
<dbReference type="EMBL" id="GDJX01011484">
    <property type="protein sequence ID" value="JAT56452.1"/>
    <property type="molecule type" value="Transcribed_RNA"/>
</dbReference>
<dbReference type="Gene3D" id="1.25.10.10">
    <property type="entry name" value="Leucine-rich Repeat Variant"/>
    <property type="match status" value="2"/>
</dbReference>
<dbReference type="AlphaFoldDB" id="A0A1D1XP08"/>
<name>A0A1D1XP08_9ARAE</name>
<gene>
    <name evidence="3" type="primary">At1g59620_0</name>
    <name evidence="4" type="synonym">At1g59620_1</name>
    <name evidence="5" type="synonym">At1g59620_2</name>
    <name evidence="5" type="ORF">g.35735</name>
    <name evidence="3" type="ORF">g.35737</name>
    <name evidence="4" type="ORF">g.35738</name>
</gene>
<feature type="domain" description="NB-ARC" evidence="2">
    <location>
        <begin position="170"/>
        <end position="320"/>
    </location>
</feature>
<dbReference type="InterPro" id="IPR016024">
    <property type="entry name" value="ARM-type_fold"/>
</dbReference>
<evidence type="ECO:0000256" key="1">
    <source>
        <dbReference type="SAM" id="Coils"/>
    </source>
</evidence>
<reference evidence="3" key="1">
    <citation type="submission" date="2015-07" db="EMBL/GenBank/DDBJ databases">
        <title>Transcriptome Assembly of Anthurium amnicola.</title>
        <authorList>
            <person name="Suzuki J."/>
        </authorList>
    </citation>
    <scope>NUCLEOTIDE SEQUENCE</scope>
</reference>
<dbReference type="InterPro" id="IPR011989">
    <property type="entry name" value="ARM-like"/>
</dbReference>
<dbReference type="EMBL" id="GDJX01023817">
    <property type="protein sequence ID" value="JAT44119.1"/>
    <property type="molecule type" value="Transcribed_RNA"/>
</dbReference>
<keyword evidence="1" id="KW-0175">Coiled coil</keyword>
<protein>
    <submittedName>
        <fullName evidence="3">Putative disease resistance protein At1g59620</fullName>
    </submittedName>
</protein>
<dbReference type="PANTHER" id="PTHR19851:SF7">
    <property type="entry name" value="F-BOX DOMAIN-CONTAINING PROTEIN"/>
    <property type="match status" value="1"/>
</dbReference>
<organism evidence="3">
    <name type="scientific">Anthurium amnicola</name>
    <dbReference type="NCBI Taxonomy" id="1678845"/>
    <lineage>
        <taxon>Eukaryota</taxon>
        <taxon>Viridiplantae</taxon>
        <taxon>Streptophyta</taxon>
        <taxon>Embryophyta</taxon>
        <taxon>Tracheophyta</taxon>
        <taxon>Spermatophyta</taxon>
        <taxon>Magnoliopsida</taxon>
        <taxon>Liliopsida</taxon>
        <taxon>Araceae</taxon>
        <taxon>Pothoideae</taxon>
        <taxon>Potheae</taxon>
        <taxon>Anthurium</taxon>
    </lineage>
</organism>
<dbReference type="InterPro" id="IPR027417">
    <property type="entry name" value="P-loop_NTPase"/>
</dbReference>
<dbReference type="SUPFAM" id="SSF48371">
    <property type="entry name" value="ARM repeat"/>
    <property type="match status" value="1"/>
</dbReference>
<evidence type="ECO:0000313" key="3">
    <source>
        <dbReference type="EMBL" id="JAT44119.1"/>
    </source>
</evidence>
<dbReference type="PRINTS" id="PR00364">
    <property type="entry name" value="DISEASERSIST"/>
</dbReference>
<proteinExistence type="predicted"/>
<dbReference type="PANTHER" id="PTHR19851">
    <property type="entry name" value="OS02G0203500 PROTEIN"/>
    <property type="match status" value="1"/>
</dbReference>
<dbReference type="EMBL" id="GDJX01012476">
    <property type="protein sequence ID" value="JAT55460.1"/>
    <property type="molecule type" value="Transcribed_RNA"/>
</dbReference>
<dbReference type="InterPro" id="IPR002182">
    <property type="entry name" value="NB-ARC"/>
</dbReference>
<dbReference type="InterPro" id="IPR042197">
    <property type="entry name" value="Apaf_helical"/>
</dbReference>
<dbReference type="GO" id="GO:0043531">
    <property type="term" value="F:ADP binding"/>
    <property type="evidence" value="ECO:0007669"/>
    <property type="project" value="InterPro"/>
</dbReference>
<dbReference type="Gene3D" id="3.40.50.300">
    <property type="entry name" value="P-loop containing nucleotide triphosphate hydrolases"/>
    <property type="match status" value="1"/>
</dbReference>
<dbReference type="Gene3D" id="1.10.8.430">
    <property type="entry name" value="Helical domain of apoptotic protease-activating factors"/>
    <property type="match status" value="1"/>
</dbReference>
<dbReference type="Pfam" id="PF00931">
    <property type="entry name" value="NB-ARC"/>
    <property type="match status" value="1"/>
</dbReference>
<accession>A0A1D1XP08</accession>
<dbReference type="SUPFAM" id="SSF52540">
    <property type="entry name" value="P-loop containing nucleoside triphosphate hydrolases"/>
    <property type="match status" value="1"/>
</dbReference>
<feature type="coiled-coil region" evidence="1">
    <location>
        <begin position="24"/>
        <end position="58"/>
    </location>
</feature>
<evidence type="ECO:0000313" key="5">
    <source>
        <dbReference type="EMBL" id="JAT56452.1"/>
    </source>
</evidence>
<evidence type="ECO:0000313" key="4">
    <source>
        <dbReference type="EMBL" id="JAT55460.1"/>
    </source>
</evidence>